<dbReference type="InterPro" id="IPR003594">
    <property type="entry name" value="HATPase_dom"/>
</dbReference>
<dbReference type="SMART" id="SM00388">
    <property type="entry name" value="HisKA"/>
    <property type="match status" value="1"/>
</dbReference>
<sequence length="956" mass="106574">MPFLKPLKGSLTRRFAVAAATLATFALMLITLPSLWLVERQQDSAVRLLNQREAEFHATTVSRVLNSVTTRLTEMANSSILATGLVDSAGRETYLTPFLNSVQQIGGVPIQILFTDFEGQIISGNGVAQFTDPQLTWAREQLLNSKRTSAIFVGDKGPELLGVELIGYNRTQTAEGALFYKVALNDLLPAPSARFIWEAQQRTPATETIRVAIQVPPSFEHLDLHLEEGKLASASYDLLPQYAIIFVTALILAGLVFILGWRLAMALTQDLRRLERFASAVVRRGFSSQRAEATGSTEVAGLARSINHMLDRLHEQHTLLQHETQKFHQLANTIPQLAWMANPDGWIHWFNTRWYEYTGTTPEQMEGWGWKQVHHPAFLSEVMHNWNDSMATGKPFDMTFPLRAADGSYHTFFTTAVPLLDASGKVIQWFGTNTDVTPLEEAEKALRESQARLKEGMVAARMVVWDWEQNSKLVRLSDNAESVLGCTSGDISELWKCVHPDDLLKLHVARNEAIEHKGRYHHLVRFTRPDNHELRWLEIRGTVQANASGEVESIRGVFLDVTERKRAEEELVEADRRKDEFLAMLAHELRNPLAPISAAAQLLKIAQHDESTVNRTSDIITRQVAHMTELVDDLLDVSRVTRGLVKLESEPVYIKDVIDEAVEQVQPLIRSRGHRLTLEMPGEIAVVNGDYKRLIQVLANLLNNAAKYTPEHGELTLRMQLQAQQVILSIMDNGIGIPPEMLPRVFELFTQAERSSDRAQGGLGLGLALVKSLVELHRGKVTAESKGIGQGATFTVYLPRVAASADTVSPPPVLPVAQHAQKPLRLLVVDDNQDAAQTLALFLNSAGHRAHVEHTPQAALEYVTHATPDACLLDIGLPGMDGNELARRLRELPGTAHAVLIAITGYGRDFDRETSMRAGFDFYFVKPIDTQKLESLLSELSYSLQQEESSRHPTQA</sequence>
<evidence type="ECO:0000256" key="8">
    <source>
        <dbReference type="SAM" id="Phobius"/>
    </source>
</evidence>
<dbReference type="InterPro" id="IPR011006">
    <property type="entry name" value="CheY-like_superfamily"/>
</dbReference>
<organism evidence="13 14">
    <name type="scientific">Keguizhuia sedimenti</name>
    <dbReference type="NCBI Taxonomy" id="3064264"/>
    <lineage>
        <taxon>Bacteria</taxon>
        <taxon>Pseudomonadati</taxon>
        <taxon>Pseudomonadota</taxon>
        <taxon>Betaproteobacteria</taxon>
        <taxon>Burkholderiales</taxon>
        <taxon>Oxalobacteraceae</taxon>
        <taxon>Keguizhuia</taxon>
    </lineage>
</organism>
<evidence type="ECO:0000256" key="5">
    <source>
        <dbReference type="ARBA" id="ARBA00022679"/>
    </source>
</evidence>
<feature type="domain" description="HAMP" evidence="12">
    <location>
        <begin position="265"/>
        <end position="318"/>
    </location>
</feature>
<dbReference type="PROSITE" id="PS50109">
    <property type="entry name" value="HIS_KIN"/>
    <property type="match status" value="1"/>
</dbReference>
<dbReference type="PANTHER" id="PTHR43047:SF72">
    <property type="entry name" value="OSMOSENSING HISTIDINE PROTEIN KINASE SLN1"/>
    <property type="match status" value="1"/>
</dbReference>
<dbReference type="SMART" id="SM00304">
    <property type="entry name" value="HAMP"/>
    <property type="match status" value="1"/>
</dbReference>
<evidence type="ECO:0000313" key="14">
    <source>
        <dbReference type="Proteomes" id="UP001225596"/>
    </source>
</evidence>
<evidence type="ECO:0000259" key="10">
    <source>
        <dbReference type="PROSITE" id="PS50110"/>
    </source>
</evidence>
<feature type="transmembrane region" description="Helical" evidence="8">
    <location>
        <begin position="242"/>
        <end position="264"/>
    </location>
</feature>
<name>A0ABU1BSD4_9BURK</name>
<dbReference type="InterPro" id="IPR004358">
    <property type="entry name" value="Sig_transdc_His_kin-like_C"/>
</dbReference>
<evidence type="ECO:0000313" key="13">
    <source>
        <dbReference type="EMBL" id="MDQ9171933.1"/>
    </source>
</evidence>
<dbReference type="InterPro" id="IPR001789">
    <property type="entry name" value="Sig_transdc_resp-reg_receiver"/>
</dbReference>
<dbReference type="SUPFAM" id="SSF55785">
    <property type="entry name" value="PYP-like sensor domain (PAS domain)"/>
    <property type="match status" value="2"/>
</dbReference>
<dbReference type="SMART" id="SM00086">
    <property type="entry name" value="PAC"/>
    <property type="match status" value="2"/>
</dbReference>
<dbReference type="InterPro" id="IPR005467">
    <property type="entry name" value="His_kinase_dom"/>
</dbReference>
<evidence type="ECO:0000259" key="12">
    <source>
        <dbReference type="PROSITE" id="PS50885"/>
    </source>
</evidence>
<protein>
    <recommendedName>
        <fullName evidence="3">histidine kinase</fullName>
        <ecNumber evidence="3">2.7.13.3</ecNumber>
    </recommendedName>
</protein>
<dbReference type="InterPro" id="IPR003660">
    <property type="entry name" value="HAMP_dom"/>
</dbReference>
<dbReference type="InterPro" id="IPR036097">
    <property type="entry name" value="HisK_dim/P_sf"/>
</dbReference>
<accession>A0ABU1BSD4</accession>
<feature type="domain" description="PAC" evidence="11">
    <location>
        <begin position="520"/>
        <end position="573"/>
    </location>
</feature>
<dbReference type="Pfam" id="PF00512">
    <property type="entry name" value="HisKA"/>
    <property type="match status" value="1"/>
</dbReference>
<dbReference type="SUPFAM" id="SSF47384">
    <property type="entry name" value="Homodimeric domain of signal transducing histidine kinase"/>
    <property type="match status" value="1"/>
</dbReference>
<dbReference type="PRINTS" id="PR00344">
    <property type="entry name" value="BCTRLSENSOR"/>
</dbReference>
<keyword evidence="4 7" id="KW-0597">Phosphoprotein</keyword>
<dbReference type="InterPro" id="IPR000700">
    <property type="entry name" value="PAS-assoc_C"/>
</dbReference>
<evidence type="ECO:0000256" key="7">
    <source>
        <dbReference type="PROSITE-ProRule" id="PRU00169"/>
    </source>
</evidence>
<dbReference type="Gene3D" id="3.30.450.20">
    <property type="entry name" value="PAS domain"/>
    <property type="match status" value="2"/>
</dbReference>
<dbReference type="EC" id="2.7.13.3" evidence="3"/>
<dbReference type="PROSITE" id="PS50113">
    <property type="entry name" value="PAC"/>
    <property type="match status" value="2"/>
</dbReference>
<gene>
    <name evidence="13" type="ORF">Q8A64_16080</name>
</gene>
<dbReference type="InterPro" id="IPR035965">
    <property type="entry name" value="PAS-like_dom_sf"/>
</dbReference>
<feature type="modified residue" description="4-aspartylphosphate" evidence="7">
    <location>
        <position position="874"/>
    </location>
</feature>
<dbReference type="InterPro" id="IPR001610">
    <property type="entry name" value="PAC"/>
</dbReference>
<keyword evidence="14" id="KW-1185">Reference proteome</keyword>
<keyword evidence="8" id="KW-0472">Membrane</keyword>
<dbReference type="CDD" id="cd00130">
    <property type="entry name" value="PAS"/>
    <property type="match status" value="2"/>
</dbReference>
<evidence type="ECO:0000256" key="2">
    <source>
        <dbReference type="ARBA" id="ARBA00004370"/>
    </source>
</evidence>
<dbReference type="CDD" id="cd00075">
    <property type="entry name" value="HATPase"/>
    <property type="match status" value="1"/>
</dbReference>
<dbReference type="GO" id="GO:0005524">
    <property type="term" value="F:ATP binding"/>
    <property type="evidence" value="ECO:0007669"/>
    <property type="project" value="UniProtKB-KW"/>
</dbReference>
<dbReference type="PROSITE" id="PS50110">
    <property type="entry name" value="RESPONSE_REGULATORY"/>
    <property type="match status" value="1"/>
</dbReference>
<keyword evidence="8" id="KW-0812">Transmembrane</keyword>
<dbReference type="PROSITE" id="PS50885">
    <property type="entry name" value="HAMP"/>
    <property type="match status" value="1"/>
</dbReference>
<keyword evidence="8" id="KW-1133">Transmembrane helix</keyword>
<feature type="domain" description="Histidine kinase" evidence="9">
    <location>
        <begin position="584"/>
        <end position="802"/>
    </location>
</feature>
<dbReference type="SMART" id="SM00091">
    <property type="entry name" value="PAS"/>
    <property type="match status" value="2"/>
</dbReference>
<dbReference type="EMBL" id="JAUYVH010000014">
    <property type="protein sequence ID" value="MDQ9171933.1"/>
    <property type="molecule type" value="Genomic_DNA"/>
</dbReference>
<dbReference type="Pfam" id="PF08447">
    <property type="entry name" value="PAS_3"/>
    <property type="match status" value="2"/>
</dbReference>
<dbReference type="SUPFAM" id="SSF52172">
    <property type="entry name" value="CheY-like"/>
    <property type="match status" value="1"/>
</dbReference>
<dbReference type="NCBIfam" id="TIGR00229">
    <property type="entry name" value="sensory_box"/>
    <property type="match status" value="2"/>
</dbReference>
<keyword evidence="13" id="KW-0067">ATP-binding</keyword>
<evidence type="ECO:0000259" key="9">
    <source>
        <dbReference type="PROSITE" id="PS50109"/>
    </source>
</evidence>
<evidence type="ECO:0000259" key="11">
    <source>
        <dbReference type="PROSITE" id="PS50113"/>
    </source>
</evidence>
<dbReference type="CDD" id="cd00082">
    <property type="entry name" value="HisKA"/>
    <property type="match status" value="1"/>
</dbReference>
<keyword evidence="13" id="KW-0547">Nucleotide-binding</keyword>
<evidence type="ECO:0000256" key="6">
    <source>
        <dbReference type="ARBA" id="ARBA00022777"/>
    </source>
</evidence>
<dbReference type="Gene3D" id="6.10.340.10">
    <property type="match status" value="1"/>
</dbReference>
<dbReference type="Proteomes" id="UP001225596">
    <property type="component" value="Unassembled WGS sequence"/>
</dbReference>
<dbReference type="RefSeq" id="WP_338437914.1">
    <property type="nucleotide sequence ID" value="NZ_JAUYVH010000014.1"/>
</dbReference>
<comment type="subcellular location">
    <subcellularLocation>
        <location evidence="2">Membrane</location>
    </subcellularLocation>
</comment>
<evidence type="ECO:0000256" key="3">
    <source>
        <dbReference type="ARBA" id="ARBA00012438"/>
    </source>
</evidence>
<dbReference type="CDD" id="cd17580">
    <property type="entry name" value="REC_2_DhkD-like"/>
    <property type="match status" value="1"/>
</dbReference>
<dbReference type="SUPFAM" id="SSF55874">
    <property type="entry name" value="ATPase domain of HSP90 chaperone/DNA topoisomerase II/histidine kinase"/>
    <property type="match status" value="1"/>
</dbReference>
<dbReference type="Gene3D" id="1.10.287.130">
    <property type="match status" value="1"/>
</dbReference>
<reference evidence="13 14" key="1">
    <citation type="submission" date="2023-08" db="EMBL/GenBank/DDBJ databases">
        <title>Oxalobacteraceae gen .nov., isolated from river sludge outside the plant.</title>
        <authorList>
            <person name="Zhao S.Y."/>
        </authorList>
    </citation>
    <scope>NUCLEOTIDE SEQUENCE [LARGE SCALE GENOMIC DNA]</scope>
    <source>
        <strain evidence="13 14">R-40</strain>
    </source>
</reference>
<dbReference type="CDD" id="cd06225">
    <property type="entry name" value="HAMP"/>
    <property type="match status" value="1"/>
</dbReference>
<dbReference type="SMART" id="SM00448">
    <property type="entry name" value="REC"/>
    <property type="match status" value="1"/>
</dbReference>
<proteinExistence type="predicted"/>
<dbReference type="Gene3D" id="3.30.565.10">
    <property type="entry name" value="Histidine kinase-like ATPase, C-terminal domain"/>
    <property type="match status" value="1"/>
</dbReference>
<dbReference type="PANTHER" id="PTHR43047">
    <property type="entry name" value="TWO-COMPONENT HISTIDINE PROTEIN KINASE"/>
    <property type="match status" value="1"/>
</dbReference>
<dbReference type="Gene3D" id="3.40.50.2300">
    <property type="match status" value="1"/>
</dbReference>
<comment type="caution">
    <text evidence="13">The sequence shown here is derived from an EMBL/GenBank/DDBJ whole genome shotgun (WGS) entry which is preliminary data.</text>
</comment>
<feature type="domain" description="Response regulatory" evidence="10">
    <location>
        <begin position="825"/>
        <end position="941"/>
    </location>
</feature>
<dbReference type="InterPro" id="IPR003661">
    <property type="entry name" value="HisK_dim/P_dom"/>
</dbReference>
<evidence type="ECO:0000256" key="1">
    <source>
        <dbReference type="ARBA" id="ARBA00000085"/>
    </source>
</evidence>
<comment type="catalytic activity">
    <reaction evidence="1">
        <text>ATP + protein L-histidine = ADP + protein N-phospho-L-histidine.</text>
        <dbReference type="EC" id="2.7.13.3"/>
    </reaction>
</comment>
<dbReference type="Pfam" id="PF00072">
    <property type="entry name" value="Response_reg"/>
    <property type="match status" value="1"/>
</dbReference>
<keyword evidence="6" id="KW-0418">Kinase</keyword>
<dbReference type="InterPro" id="IPR036890">
    <property type="entry name" value="HATPase_C_sf"/>
</dbReference>
<feature type="transmembrane region" description="Helical" evidence="8">
    <location>
        <begin position="15"/>
        <end position="38"/>
    </location>
</feature>
<feature type="domain" description="PAC" evidence="11">
    <location>
        <begin position="396"/>
        <end position="448"/>
    </location>
</feature>
<dbReference type="Pfam" id="PF02518">
    <property type="entry name" value="HATPase_c"/>
    <property type="match status" value="1"/>
</dbReference>
<keyword evidence="5" id="KW-0808">Transferase</keyword>
<evidence type="ECO:0000256" key="4">
    <source>
        <dbReference type="ARBA" id="ARBA00022553"/>
    </source>
</evidence>
<dbReference type="InterPro" id="IPR013655">
    <property type="entry name" value="PAS_fold_3"/>
</dbReference>
<dbReference type="InterPro" id="IPR000014">
    <property type="entry name" value="PAS"/>
</dbReference>
<dbReference type="SMART" id="SM00387">
    <property type="entry name" value="HATPase_c"/>
    <property type="match status" value="1"/>
</dbReference>